<sequence>MIRIKGLKKTFKLSSKQMKSNKEKTKYKHAVNGIDFEVKDNEIFGLLGPNGAGKTTTLRCLATLIQPSEGQINVNGYDAATEGEAVRKELAFLTNELKMDAHFSPDYTARFFGRLHGLTEKKIEERVRHLFDVFGITPYQFTKIGDLSTGMKQKLAIAVSLVHDPNVIIFDEPTNGLDIITAKTVTDYLGNLKAQGKTVVVSTHMMHVAEKLCDRVAIIMDGRIKTVGTLAEICQITGTDNLDDAFFKLYEETYGDQV</sequence>
<dbReference type="InterPro" id="IPR003439">
    <property type="entry name" value="ABC_transporter-like_ATP-bd"/>
</dbReference>
<dbReference type="Gene3D" id="3.40.50.300">
    <property type="entry name" value="P-loop containing nucleotide triphosphate hydrolases"/>
    <property type="match status" value="1"/>
</dbReference>
<evidence type="ECO:0000256" key="1">
    <source>
        <dbReference type="ARBA" id="ARBA00005417"/>
    </source>
</evidence>
<dbReference type="PANTHER" id="PTHR42711:SF5">
    <property type="entry name" value="ABC TRANSPORTER ATP-BINDING PROTEIN NATA"/>
    <property type="match status" value="1"/>
</dbReference>
<dbReference type="SUPFAM" id="SSF52540">
    <property type="entry name" value="P-loop containing nucleoside triphosphate hydrolases"/>
    <property type="match status" value="1"/>
</dbReference>
<organism evidence="6 7">
    <name type="scientific">Fusibacter tunisiensis</name>
    <dbReference type="NCBI Taxonomy" id="1008308"/>
    <lineage>
        <taxon>Bacteria</taxon>
        <taxon>Bacillati</taxon>
        <taxon>Bacillota</taxon>
        <taxon>Clostridia</taxon>
        <taxon>Eubacteriales</taxon>
        <taxon>Eubacteriales Family XII. Incertae Sedis</taxon>
        <taxon>Fusibacter</taxon>
    </lineage>
</organism>
<dbReference type="Proteomes" id="UP000767854">
    <property type="component" value="Unassembled WGS sequence"/>
</dbReference>
<keyword evidence="7" id="KW-1185">Reference proteome</keyword>
<dbReference type="PANTHER" id="PTHR42711">
    <property type="entry name" value="ABC TRANSPORTER ATP-BINDING PROTEIN"/>
    <property type="match status" value="1"/>
</dbReference>
<evidence type="ECO:0000313" key="7">
    <source>
        <dbReference type="Proteomes" id="UP000767854"/>
    </source>
</evidence>
<keyword evidence="3" id="KW-0547">Nucleotide-binding</keyword>
<dbReference type="EMBL" id="JAFBDT010000006">
    <property type="protein sequence ID" value="MBM7561645.1"/>
    <property type="molecule type" value="Genomic_DNA"/>
</dbReference>
<evidence type="ECO:0000256" key="3">
    <source>
        <dbReference type="ARBA" id="ARBA00022741"/>
    </source>
</evidence>
<name>A0ABS2MQF9_9FIRM</name>
<evidence type="ECO:0000259" key="5">
    <source>
        <dbReference type="PROSITE" id="PS50893"/>
    </source>
</evidence>
<reference evidence="6 7" key="1">
    <citation type="submission" date="2021-01" db="EMBL/GenBank/DDBJ databases">
        <title>Genomic Encyclopedia of Type Strains, Phase IV (KMG-IV): sequencing the most valuable type-strain genomes for metagenomic binning, comparative biology and taxonomic classification.</title>
        <authorList>
            <person name="Goeker M."/>
        </authorList>
    </citation>
    <scope>NUCLEOTIDE SEQUENCE [LARGE SCALE GENOMIC DNA]</scope>
    <source>
        <strain evidence="6 7">DSM 24436</strain>
    </source>
</reference>
<gene>
    <name evidence="6" type="ORF">JOC49_001165</name>
</gene>
<comment type="similarity">
    <text evidence="1">Belongs to the ABC transporter superfamily.</text>
</comment>
<feature type="domain" description="ABC transporter" evidence="5">
    <location>
        <begin position="2"/>
        <end position="246"/>
    </location>
</feature>
<dbReference type="GO" id="GO:0005524">
    <property type="term" value="F:ATP binding"/>
    <property type="evidence" value="ECO:0007669"/>
    <property type="project" value="UniProtKB-KW"/>
</dbReference>
<dbReference type="RefSeq" id="WP_204663337.1">
    <property type="nucleotide sequence ID" value="NZ_JAFBDT010000006.1"/>
</dbReference>
<dbReference type="InterPro" id="IPR027417">
    <property type="entry name" value="P-loop_NTPase"/>
</dbReference>
<accession>A0ABS2MQF9</accession>
<dbReference type="Pfam" id="PF00005">
    <property type="entry name" value="ABC_tran"/>
    <property type="match status" value="1"/>
</dbReference>
<evidence type="ECO:0000313" key="6">
    <source>
        <dbReference type="EMBL" id="MBM7561645.1"/>
    </source>
</evidence>
<proteinExistence type="inferred from homology"/>
<dbReference type="InterPro" id="IPR003593">
    <property type="entry name" value="AAA+_ATPase"/>
</dbReference>
<dbReference type="PROSITE" id="PS50893">
    <property type="entry name" value="ABC_TRANSPORTER_2"/>
    <property type="match status" value="1"/>
</dbReference>
<comment type="caution">
    <text evidence="6">The sequence shown here is derived from an EMBL/GenBank/DDBJ whole genome shotgun (WGS) entry which is preliminary data.</text>
</comment>
<dbReference type="SMART" id="SM00382">
    <property type="entry name" value="AAA"/>
    <property type="match status" value="1"/>
</dbReference>
<keyword evidence="2" id="KW-0813">Transport</keyword>
<evidence type="ECO:0000256" key="2">
    <source>
        <dbReference type="ARBA" id="ARBA00022448"/>
    </source>
</evidence>
<evidence type="ECO:0000256" key="4">
    <source>
        <dbReference type="ARBA" id="ARBA00022840"/>
    </source>
</evidence>
<protein>
    <submittedName>
        <fullName evidence="6">Sodium transport system ATP-binding protein</fullName>
    </submittedName>
</protein>
<dbReference type="InterPro" id="IPR050763">
    <property type="entry name" value="ABC_transporter_ATP-binding"/>
</dbReference>
<keyword evidence="4 6" id="KW-0067">ATP-binding</keyword>